<dbReference type="Proteomes" id="UP000707206">
    <property type="component" value="Unassembled WGS sequence"/>
</dbReference>
<accession>A0A967E7D5</accession>
<comment type="caution">
    <text evidence="1">The sequence shown here is derived from an EMBL/GenBank/DDBJ whole genome shotgun (WGS) entry which is preliminary data.</text>
</comment>
<dbReference type="RefSeq" id="WP_152575037.1">
    <property type="nucleotide sequence ID" value="NZ_VIKU02000004.1"/>
</dbReference>
<evidence type="ECO:0000313" key="2">
    <source>
        <dbReference type="Proteomes" id="UP000707206"/>
    </source>
</evidence>
<organism evidence="1 2">
    <name type="scientific">Pelagihabitans pacificus</name>
    <dbReference type="NCBI Taxonomy" id="2696054"/>
    <lineage>
        <taxon>Bacteria</taxon>
        <taxon>Pseudomonadati</taxon>
        <taxon>Bacteroidota</taxon>
        <taxon>Flavobacteriia</taxon>
        <taxon>Flavobacteriales</taxon>
        <taxon>Flavobacteriaceae</taxon>
        <taxon>Pelagihabitans</taxon>
    </lineage>
</organism>
<dbReference type="InterPro" id="IPR046578">
    <property type="entry name" value="DUF6638"/>
</dbReference>
<keyword evidence="2" id="KW-1185">Reference proteome</keyword>
<sequence length="416" mass="48747">MDKLKEAGLIDGALVALSGSLVVRYNECLALLGVKPTKLKQFSIDGMGWSKEVAVEKKNNWYLNTGEANVNAIVLSPDQNGKPVHMPSHSFDRDVMTAVFAAYGREIKDITKDAALIVHLDQSIDTFFDPFDLLRYDTITVRFTLLNKLHEKQQEQRALIQWFNRKNNFIDREVHKKLLESAKKYGDLRKRKLDLDPITLPVNSFYTRAFGGVFVLKDFIETILVFEDGKWFKKATNDTAHEVLLFHVSHDELIETLVRHLVLESNLKSSVRSSRYERIKKHLFSEELTKKEHSIKEILENKLLFKKYLDQMPLEVKKKISGTEIYFQRLIVDRSLKLEEFVDTAYRKALHRPHSSLLEEQKELIWKLLAKIMPKDPLHLYWYDKEAFYKAYETWDPTYQEWVIEDILRNNNNQPS</sequence>
<dbReference type="AlphaFoldDB" id="A0A967E7D5"/>
<protein>
    <submittedName>
        <fullName evidence="1">Uncharacterized protein</fullName>
    </submittedName>
</protein>
<reference evidence="1" key="1">
    <citation type="submission" date="2019-07" db="EMBL/GenBank/DDBJ databases">
        <authorList>
            <person name="De-Chao Zhang Q."/>
        </authorList>
    </citation>
    <scope>NUCLEOTIDE SEQUENCE</scope>
    <source>
        <strain evidence="1">TP-CH-4</strain>
    </source>
</reference>
<evidence type="ECO:0000313" key="1">
    <source>
        <dbReference type="EMBL" id="NHF60540.1"/>
    </source>
</evidence>
<name>A0A967E7D5_9FLAO</name>
<dbReference type="Pfam" id="PF20343">
    <property type="entry name" value="DUF6638"/>
    <property type="match status" value="1"/>
</dbReference>
<gene>
    <name evidence="1" type="ORF">FK220_014390</name>
</gene>
<reference evidence="1" key="2">
    <citation type="submission" date="2020-03" db="EMBL/GenBank/DDBJ databases">
        <title>Flavobacteriaceae bacterium strain TP-CH-4, a member of the family Flavobacteriaceae isolated from a deep-sea seamount.</title>
        <authorList>
            <person name="Zhang D.-C."/>
        </authorList>
    </citation>
    <scope>NUCLEOTIDE SEQUENCE</scope>
    <source>
        <strain evidence="1">TP-CH-4</strain>
    </source>
</reference>
<dbReference type="EMBL" id="VIKU02000004">
    <property type="protein sequence ID" value="NHF60540.1"/>
    <property type="molecule type" value="Genomic_DNA"/>
</dbReference>
<proteinExistence type="predicted"/>